<comment type="catalytic activity">
    <reaction evidence="7">
        <text>a primary alcohol + NAD(+) = an aldehyde + NADH + H(+)</text>
        <dbReference type="Rhea" id="RHEA:10736"/>
        <dbReference type="ChEBI" id="CHEBI:15378"/>
        <dbReference type="ChEBI" id="CHEBI:15734"/>
        <dbReference type="ChEBI" id="CHEBI:17478"/>
        <dbReference type="ChEBI" id="CHEBI:57540"/>
        <dbReference type="ChEBI" id="CHEBI:57945"/>
        <dbReference type="EC" id="1.1.1.1"/>
    </reaction>
</comment>
<evidence type="ECO:0000256" key="5">
    <source>
        <dbReference type="ARBA" id="ARBA00023002"/>
    </source>
</evidence>
<dbReference type="PROSITE" id="PS00059">
    <property type="entry name" value="ADH_ZINC"/>
    <property type="match status" value="1"/>
</dbReference>
<keyword evidence="4" id="KW-0862">Zinc</keyword>
<dbReference type="PANTHER" id="PTHR42940">
    <property type="entry name" value="ALCOHOL DEHYDROGENASE 1-RELATED"/>
    <property type="match status" value="1"/>
</dbReference>
<feature type="domain" description="Enoyl reductase (ER)" evidence="8">
    <location>
        <begin position="27"/>
        <end position="342"/>
    </location>
</feature>
<keyword evidence="3" id="KW-0479">Metal-binding</keyword>
<dbReference type="EC" id="1.1.1.1" evidence="2"/>
<evidence type="ECO:0000256" key="6">
    <source>
        <dbReference type="ARBA" id="ARBA00049164"/>
    </source>
</evidence>
<keyword evidence="5 9" id="KW-0560">Oxidoreductase</keyword>
<sequence length="345" mass="36273">MTAPPSKPPPGSGTTSAWVVEHPAPIGSGPLRLVERAIPEPGPTELLLRVRACGVCRTDLHLAEGDLAPRRPRCTPGHEVVGEVVAVGAGVGDHRVGDRVGAAWLAGTCGRCRYCRTGRENLCPESRYTGWDIHGGFAGHVVADARYTYRLPEGWSDEDAAPLLCAGIIGYRALRRAELPQGGRLGIYGFGASAHLTAQLAIARGADVHVVTRSPQAQRLALELGAASAGFDAPPEPLDSAILFAPAGGLVPTVLAALDRGGTLAIAGIHLTAMPPLDYDRHLFQERTVRSVTANTREDGRAFLAEAARLRPTVRVARYPMTRADEALADLAAGRITGAGVLLAQ</sequence>
<comment type="cofactor">
    <cofactor evidence="1">
        <name>Zn(2+)</name>
        <dbReference type="ChEBI" id="CHEBI:29105"/>
    </cofactor>
</comment>
<protein>
    <recommendedName>
        <fullName evidence="2">alcohol dehydrogenase</fullName>
        <ecNumber evidence="2">1.1.1.1</ecNumber>
    </recommendedName>
</protein>
<evidence type="ECO:0000256" key="1">
    <source>
        <dbReference type="ARBA" id="ARBA00001947"/>
    </source>
</evidence>
<dbReference type="SMART" id="SM00829">
    <property type="entry name" value="PKS_ER"/>
    <property type="match status" value="1"/>
</dbReference>
<dbReference type="InterPro" id="IPR002328">
    <property type="entry name" value="ADH_Zn_CS"/>
</dbReference>
<evidence type="ECO:0000256" key="4">
    <source>
        <dbReference type="ARBA" id="ARBA00022833"/>
    </source>
</evidence>
<keyword evidence="10" id="KW-1185">Reference proteome</keyword>
<dbReference type="RefSeq" id="WP_242332266.1">
    <property type="nucleotide sequence ID" value="NZ_CP071872.1"/>
</dbReference>
<evidence type="ECO:0000256" key="7">
    <source>
        <dbReference type="ARBA" id="ARBA00049243"/>
    </source>
</evidence>
<organism evidence="9 10">
    <name type="scientific">Streptomyces formicae</name>
    <dbReference type="NCBI Taxonomy" id="1616117"/>
    <lineage>
        <taxon>Bacteria</taxon>
        <taxon>Bacillati</taxon>
        <taxon>Actinomycetota</taxon>
        <taxon>Actinomycetes</taxon>
        <taxon>Kitasatosporales</taxon>
        <taxon>Streptomycetaceae</taxon>
        <taxon>Streptomyces</taxon>
    </lineage>
</organism>
<dbReference type="NCBIfam" id="TIGR02822">
    <property type="entry name" value="adh_fam_2"/>
    <property type="match status" value="1"/>
</dbReference>
<evidence type="ECO:0000313" key="10">
    <source>
        <dbReference type="Proteomes" id="UP000828924"/>
    </source>
</evidence>
<evidence type="ECO:0000256" key="3">
    <source>
        <dbReference type="ARBA" id="ARBA00022723"/>
    </source>
</evidence>
<dbReference type="Pfam" id="PF08240">
    <property type="entry name" value="ADH_N"/>
    <property type="match status" value="1"/>
</dbReference>
<dbReference type="PANTHER" id="PTHR42940:SF8">
    <property type="entry name" value="VACUOLAR PROTEIN SORTING-ASSOCIATED PROTEIN 11"/>
    <property type="match status" value="1"/>
</dbReference>
<proteinExistence type="predicted"/>
<accession>A0ABY3WLC6</accession>
<evidence type="ECO:0000259" key="8">
    <source>
        <dbReference type="SMART" id="SM00829"/>
    </source>
</evidence>
<dbReference type="GO" id="GO:0016491">
    <property type="term" value="F:oxidoreductase activity"/>
    <property type="evidence" value="ECO:0007669"/>
    <property type="project" value="UniProtKB-KW"/>
</dbReference>
<dbReference type="InterPro" id="IPR020843">
    <property type="entry name" value="ER"/>
</dbReference>
<gene>
    <name evidence="9" type="ORF">J4032_19610</name>
</gene>
<name>A0ABY3WLC6_9ACTN</name>
<evidence type="ECO:0000256" key="2">
    <source>
        <dbReference type="ARBA" id="ARBA00013190"/>
    </source>
</evidence>
<reference evidence="9 10" key="1">
    <citation type="submission" date="2021-03" db="EMBL/GenBank/DDBJ databases">
        <title>Complete genome of Streptomyces formicae strain 1H-GS9 (DSM 100524).</title>
        <authorList>
            <person name="Atanasov K.E."/>
            <person name="Altabella T."/>
            <person name="Ferrer A."/>
        </authorList>
    </citation>
    <scope>NUCLEOTIDE SEQUENCE [LARGE SCALE GENOMIC DNA]</scope>
    <source>
        <strain evidence="9 10">1H-GS9</strain>
    </source>
</reference>
<dbReference type="EMBL" id="CP071872">
    <property type="protein sequence ID" value="UNM13396.1"/>
    <property type="molecule type" value="Genomic_DNA"/>
</dbReference>
<dbReference type="Proteomes" id="UP000828924">
    <property type="component" value="Chromosome"/>
</dbReference>
<comment type="catalytic activity">
    <reaction evidence="6">
        <text>a secondary alcohol + NAD(+) = a ketone + NADH + H(+)</text>
        <dbReference type="Rhea" id="RHEA:10740"/>
        <dbReference type="ChEBI" id="CHEBI:15378"/>
        <dbReference type="ChEBI" id="CHEBI:17087"/>
        <dbReference type="ChEBI" id="CHEBI:35681"/>
        <dbReference type="ChEBI" id="CHEBI:57540"/>
        <dbReference type="ChEBI" id="CHEBI:57945"/>
        <dbReference type="EC" id="1.1.1.1"/>
    </reaction>
</comment>
<dbReference type="InterPro" id="IPR014187">
    <property type="entry name" value="ADH_Zn_typ-2"/>
</dbReference>
<evidence type="ECO:0000313" key="9">
    <source>
        <dbReference type="EMBL" id="UNM13396.1"/>
    </source>
</evidence>
<dbReference type="InterPro" id="IPR013154">
    <property type="entry name" value="ADH-like_N"/>
</dbReference>